<accession>A0A1X7J279</accession>
<reference evidence="12" key="1">
    <citation type="submission" date="2017-04" db="EMBL/GenBank/DDBJ databases">
        <authorList>
            <person name="Varghese N."/>
            <person name="Submissions S."/>
        </authorList>
    </citation>
    <scope>NUCLEOTIDE SEQUENCE [LARGE SCALE GENOMIC DNA]</scope>
    <source>
        <strain evidence="12">DSM 4125</strain>
    </source>
</reference>
<comment type="miscellaneous">
    <text evidence="8">The porphobilinogen subunits are added to the dipyrromethane group.</text>
</comment>
<evidence type="ECO:0000256" key="3">
    <source>
        <dbReference type="ARBA" id="ARBA00005638"/>
    </source>
</evidence>
<dbReference type="Proteomes" id="UP000193804">
    <property type="component" value="Unassembled WGS sequence"/>
</dbReference>
<dbReference type="EMBL" id="FXAW01000002">
    <property type="protein sequence ID" value="SMG21456.1"/>
    <property type="molecule type" value="Genomic_DNA"/>
</dbReference>
<dbReference type="GO" id="GO:0006782">
    <property type="term" value="P:protoporphyrinogen IX biosynthetic process"/>
    <property type="evidence" value="ECO:0007669"/>
    <property type="project" value="UniProtKB-UniRule"/>
</dbReference>
<organism evidence="11 12">
    <name type="scientific">Marivirga sericea</name>
    <dbReference type="NCBI Taxonomy" id="1028"/>
    <lineage>
        <taxon>Bacteria</taxon>
        <taxon>Pseudomonadati</taxon>
        <taxon>Bacteroidota</taxon>
        <taxon>Cytophagia</taxon>
        <taxon>Cytophagales</taxon>
        <taxon>Marivirgaceae</taxon>
        <taxon>Marivirga</taxon>
    </lineage>
</organism>
<evidence type="ECO:0000313" key="12">
    <source>
        <dbReference type="Proteomes" id="UP000193804"/>
    </source>
</evidence>
<dbReference type="RefSeq" id="WP_085516491.1">
    <property type="nucleotide sequence ID" value="NZ_FXAW01000002.1"/>
</dbReference>
<comment type="similarity">
    <text evidence="3 8">Belongs to the HMBS family.</text>
</comment>
<dbReference type="InterPro" id="IPR036803">
    <property type="entry name" value="Porphobilinogen_deaminase_C_sf"/>
</dbReference>
<dbReference type="Gene3D" id="3.30.160.40">
    <property type="entry name" value="Porphobilinogen deaminase, C-terminal domain"/>
    <property type="match status" value="1"/>
</dbReference>
<keyword evidence="6 8" id="KW-0627">Porphyrin biosynthesis</keyword>
<dbReference type="PANTHER" id="PTHR11557:SF0">
    <property type="entry name" value="PORPHOBILINOGEN DEAMINASE"/>
    <property type="match status" value="1"/>
</dbReference>
<feature type="domain" description="Porphobilinogen deaminase C-terminal" evidence="10">
    <location>
        <begin position="224"/>
        <end position="293"/>
    </location>
</feature>
<dbReference type="HAMAP" id="MF_00260">
    <property type="entry name" value="Porphobil_deam"/>
    <property type="match status" value="1"/>
</dbReference>
<name>A0A1X7J279_9BACT</name>
<evidence type="ECO:0000256" key="4">
    <source>
        <dbReference type="ARBA" id="ARBA00011245"/>
    </source>
</evidence>
<dbReference type="Pfam" id="PF01379">
    <property type="entry name" value="Porphobil_deam"/>
    <property type="match status" value="1"/>
</dbReference>
<dbReference type="SUPFAM" id="SSF53850">
    <property type="entry name" value="Periplasmic binding protein-like II"/>
    <property type="match status" value="1"/>
</dbReference>
<evidence type="ECO:0000256" key="7">
    <source>
        <dbReference type="ARBA" id="ARBA00048169"/>
    </source>
</evidence>
<comment type="function">
    <text evidence="1 8">Tetrapolymerization of the monopyrrole PBG into the hydroxymethylbilane pre-uroporphyrinogen in several discrete steps.</text>
</comment>
<comment type="catalytic activity">
    <reaction evidence="7 8">
        <text>4 porphobilinogen + H2O = hydroxymethylbilane + 4 NH4(+)</text>
        <dbReference type="Rhea" id="RHEA:13185"/>
        <dbReference type="ChEBI" id="CHEBI:15377"/>
        <dbReference type="ChEBI" id="CHEBI:28938"/>
        <dbReference type="ChEBI" id="CHEBI:57845"/>
        <dbReference type="ChEBI" id="CHEBI:58126"/>
        <dbReference type="EC" id="2.5.1.61"/>
    </reaction>
</comment>
<keyword evidence="12" id="KW-1185">Reference proteome</keyword>
<dbReference type="InterPro" id="IPR022417">
    <property type="entry name" value="Porphobilin_deaminase_N"/>
</dbReference>
<evidence type="ECO:0000256" key="6">
    <source>
        <dbReference type="ARBA" id="ARBA00023244"/>
    </source>
</evidence>
<dbReference type="AlphaFoldDB" id="A0A1X7J279"/>
<dbReference type="OrthoDB" id="9810298at2"/>
<sequence>MNIRIGTRGSKLALWQAEYVKDKIVKAGHTAEINIIQTKGDKILDVAISKIGSKGVFTEEIEAQLAEGNIDIAVHSAKDMQSELPEGFDLIAFTEREKVNDVLVSHKESVDIHNKDNPLIIGTSSTRRIATLKHFYPHIKTVDIRGNLQTRIRKMEEGLCDAILLAYAGVHRMEYDEKIKLELSTKEFIPAVGQGSVAIEVHKNIGEEKKQMLRFALNHRNTEYCLLAERAYLRYLQGGCSIPVFGLANLNTNSIEMEAGIISLDGQERISMKLTDETSRAEELGTLIARQILKKGGDRILKEIREQLSEE</sequence>
<feature type="modified residue" description="S-(dipyrrolylmethanemethyl)cysteine" evidence="8">
    <location>
        <position position="240"/>
    </location>
</feature>
<evidence type="ECO:0000259" key="9">
    <source>
        <dbReference type="Pfam" id="PF01379"/>
    </source>
</evidence>
<dbReference type="Pfam" id="PF03900">
    <property type="entry name" value="Porphobil_deamC"/>
    <property type="match status" value="1"/>
</dbReference>
<comment type="cofactor">
    <cofactor evidence="8">
        <name>dipyrromethane</name>
        <dbReference type="ChEBI" id="CHEBI:60342"/>
    </cofactor>
    <text evidence="8">Binds 1 dipyrromethane group covalently.</text>
</comment>
<comment type="pathway">
    <text evidence="2">Porphyrin-containing compound metabolism; protoporphyrin-IX biosynthesis; coproporphyrinogen-III from 5-aminolevulinate: step 2/4.</text>
</comment>
<evidence type="ECO:0000313" key="11">
    <source>
        <dbReference type="EMBL" id="SMG21456.1"/>
    </source>
</evidence>
<dbReference type="STRING" id="1028.SAMN05661096_01190"/>
<dbReference type="GO" id="GO:0005737">
    <property type="term" value="C:cytoplasm"/>
    <property type="evidence" value="ECO:0007669"/>
    <property type="project" value="UniProtKB-UniRule"/>
</dbReference>
<evidence type="ECO:0000256" key="1">
    <source>
        <dbReference type="ARBA" id="ARBA00002869"/>
    </source>
</evidence>
<protein>
    <recommendedName>
        <fullName evidence="8">Porphobilinogen deaminase</fullName>
        <shortName evidence="8">PBG</shortName>
        <ecNumber evidence="8">2.5.1.61</ecNumber>
    </recommendedName>
    <alternativeName>
        <fullName evidence="8">Hydroxymethylbilane synthase</fullName>
        <shortName evidence="8">HMBS</shortName>
    </alternativeName>
    <alternativeName>
        <fullName evidence="8">Pre-uroporphyrinogen synthase</fullName>
    </alternativeName>
</protein>
<dbReference type="SUPFAM" id="SSF54782">
    <property type="entry name" value="Porphobilinogen deaminase (hydroxymethylbilane synthase), C-terminal domain"/>
    <property type="match status" value="1"/>
</dbReference>
<evidence type="ECO:0000259" key="10">
    <source>
        <dbReference type="Pfam" id="PF03900"/>
    </source>
</evidence>
<dbReference type="Gene3D" id="3.40.190.10">
    <property type="entry name" value="Periplasmic binding protein-like II"/>
    <property type="match status" value="2"/>
</dbReference>
<proteinExistence type="inferred from homology"/>
<evidence type="ECO:0000256" key="8">
    <source>
        <dbReference type="HAMAP-Rule" id="MF_00260"/>
    </source>
</evidence>
<dbReference type="EC" id="2.5.1.61" evidence="8"/>
<keyword evidence="5 8" id="KW-0808">Transferase</keyword>
<dbReference type="InterPro" id="IPR022418">
    <property type="entry name" value="Porphobilinogen_deaminase_C"/>
</dbReference>
<dbReference type="PANTHER" id="PTHR11557">
    <property type="entry name" value="PORPHOBILINOGEN DEAMINASE"/>
    <property type="match status" value="1"/>
</dbReference>
<dbReference type="PIRSF" id="PIRSF001438">
    <property type="entry name" value="4pyrrol_synth_OHMeBilane_synth"/>
    <property type="match status" value="1"/>
</dbReference>
<evidence type="ECO:0000256" key="2">
    <source>
        <dbReference type="ARBA" id="ARBA00004735"/>
    </source>
</evidence>
<feature type="domain" description="Porphobilinogen deaminase N-terminal" evidence="9">
    <location>
        <begin position="3"/>
        <end position="204"/>
    </location>
</feature>
<dbReference type="PRINTS" id="PR00151">
    <property type="entry name" value="PORPHBDMNASE"/>
</dbReference>
<dbReference type="GO" id="GO:0004418">
    <property type="term" value="F:hydroxymethylbilane synthase activity"/>
    <property type="evidence" value="ECO:0007669"/>
    <property type="project" value="UniProtKB-UniRule"/>
</dbReference>
<dbReference type="NCBIfam" id="TIGR00212">
    <property type="entry name" value="hemC"/>
    <property type="match status" value="1"/>
</dbReference>
<comment type="subunit">
    <text evidence="4 8">Monomer.</text>
</comment>
<gene>
    <name evidence="8" type="primary">hemC</name>
    <name evidence="11" type="ORF">SAMN05661096_01190</name>
</gene>
<dbReference type="FunFam" id="3.40.190.10:FF:000005">
    <property type="entry name" value="Porphobilinogen deaminase"/>
    <property type="match status" value="1"/>
</dbReference>
<dbReference type="InterPro" id="IPR000860">
    <property type="entry name" value="HemC"/>
</dbReference>
<evidence type="ECO:0000256" key="5">
    <source>
        <dbReference type="ARBA" id="ARBA00022679"/>
    </source>
</evidence>